<dbReference type="EMBL" id="JAEQNC010000009">
    <property type="protein sequence ID" value="MBL0373804.1"/>
    <property type="molecule type" value="Genomic_DNA"/>
</dbReference>
<proteinExistence type="predicted"/>
<sequence>MTVGDGRFGTDANFLRPHVRSVLATSISSSTLKIAKHRNWIDEYSEENAERISFGDEQFDFVLCKEAYHHFPRPAVGLYEMLRVARVGVVLIEPFDSPWSPLGSIKRIVKRTLRGEHAYDQFEPVGNFIFRLSRTETSKAMTALGYYGIAWRPMNGFSWGPLIRANRTKISLQLASYWFGVYAQDFACRMRLLSPGLVTMVCLKKPPTPELLRDLKRHGFRIDISPLNPYT</sequence>
<evidence type="ECO:0000313" key="3">
    <source>
        <dbReference type="Proteomes" id="UP000633219"/>
    </source>
</evidence>
<dbReference type="Proteomes" id="UP000633219">
    <property type="component" value="Unassembled WGS sequence"/>
</dbReference>
<keyword evidence="2" id="KW-0808">Transferase</keyword>
<dbReference type="AlphaFoldDB" id="A0A936YT19"/>
<feature type="domain" description="Methyltransferase type 11" evidence="1">
    <location>
        <begin position="8"/>
        <end position="91"/>
    </location>
</feature>
<dbReference type="RefSeq" id="WP_201660890.1">
    <property type="nucleotide sequence ID" value="NZ_JAEQNC010000009.1"/>
</dbReference>
<evidence type="ECO:0000313" key="2">
    <source>
        <dbReference type="EMBL" id="MBL0373804.1"/>
    </source>
</evidence>
<dbReference type="Gene3D" id="3.40.50.150">
    <property type="entry name" value="Vaccinia Virus protein VP39"/>
    <property type="match status" value="1"/>
</dbReference>
<comment type="caution">
    <text evidence="2">The sequence shown here is derived from an EMBL/GenBank/DDBJ whole genome shotgun (WGS) entry which is preliminary data.</text>
</comment>
<protein>
    <submittedName>
        <fullName evidence="2">Class I SAM-dependent methyltransferase</fullName>
    </submittedName>
</protein>
<dbReference type="InterPro" id="IPR029063">
    <property type="entry name" value="SAM-dependent_MTases_sf"/>
</dbReference>
<dbReference type="SUPFAM" id="SSF53335">
    <property type="entry name" value="S-adenosyl-L-methionine-dependent methyltransferases"/>
    <property type="match status" value="1"/>
</dbReference>
<organism evidence="2 3">
    <name type="scientific">Rhizobium setariae</name>
    <dbReference type="NCBI Taxonomy" id="2801340"/>
    <lineage>
        <taxon>Bacteria</taxon>
        <taxon>Pseudomonadati</taxon>
        <taxon>Pseudomonadota</taxon>
        <taxon>Alphaproteobacteria</taxon>
        <taxon>Hyphomicrobiales</taxon>
        <taxon>Rhizobiaceae</taxon>
        <taxon>Rhizobium/Agrobacterium group</taxon>
        <taxon>Rhizobium</taxon>
    </lineage>
</organism>
<evidence type="ECO:0000259" key="1">
    <source>
        <dbReference type="Pfam" id="PF08241"/>
    </source>
</evidence>
<dbReference type="GO" id="GO:0008757">
    <property type="term" value="F:S-adenosylmethionine-dependent methyltransferase activity"/>
    <property type="evidence" value="ECO:0007669"/>
    <property type="project" value="InterPro"/>
</dbReference>
<dbReference type="GO" id="GO:0032259">
    <property type="term" value="P:methylation"/>
    <property type="evidence" value="ECO:0007669"/>
    <property type="project" value="UniProtKB-KW"/>
</dbReference>
<keyword evidence="3" id="KW-1185">Reference proteome</keyword>
<reference evidence="2" key="1">
    <citation type="submission" date="2021-01" db="EMBL/GenBank/DDBJ databases">
        <title>Rhizobium sp. strain KVB221 16S ribosomal RNA gene Genome sequencing and assembly.</title>
        <authorList>
            <person name="Kang M."/>
        </authorList>
    </citation>
    <scope>NUCLEOTIDE SEQUENCE</scope>
    <source>
        <strain evidence="2">KVB221</strain>
    </source>
</reference>
<name>A0A936YT19_9HYPH</name>
<dbReference type="Pfam" id="PF08241">
    <property type="entry name" value="Methyltransf_11"/>
    <property type="match status" value="1"/>
</dbReference>
<dbReference type="InterPro" id="IPR013216">
    <property type="entry name" value="Methyltransf_11"/>
</dbReference>
<accession>A0A936YT19</accession>
<keyword evidence="2" id="KW-0489">Methyltransferase</keyword>
<gene>
    <name evidence="2" type="ORF">JJB09_17410</name>
</gene>